<keyword evidence="6 12" id="KW-0413">Isomerase</keyword>
<comment type="similarity">
    <text evidence="2 7">Belongs to the phosphohexose mutase family.</text>
</comment>
<protein>
    <submittedName>
        <fullName evidence="12">Phosphomannomutase CpsG</fullName>
        <ecNumber evidence="12">5.4.2.8</ecNumber>
    </submittedName>
</protein>
<sequence>MTKLSCFKAYDIRGQLGTELNEDIAYRIGRAYGEFLKPKRMVVGGDVRLTSESLKMALANGLMDSGCDVVDIGMTGTEEVYFAAFHLDVDGGIEVTASHNPMDYNGMKLVKRGAVPISGDTGLRDIQRLAEENQFPAVVQRGTLSQQSILADYVQHLLGYIDIAQLKPMKIVLNAGNGAAGHVVDALEAQFAAANVPVQFIKVHNEADGTFPNGIPNPLLPENRADTADAVKAHGADLGIAWDGDFDRCFLFDEAGEFIEGYYIVGLLAKAFLAHTPSSKIIHDPRLTWNTIDMVEQAGGIAIQSKTGHAFIKERMRKEDAVYGGEMSAHHYFRDFAYCDSGMIPWLLVIDLMSRSGQKLSAMVSERIAAFPSSGEINRVVPDAKAAISKVRAAYESQAQSVDETDGVSMDFGTWRFNLRSSNTEPVIRLNVESRADIQLMQLQTTAILALL</sequence>
<dbReference type="InterPro" id="IPR005846">
    <property type="entry name" value="A-D-PHexomutase_a/b/a-III"/>
</dbReference>
<keyword evidence="4 7" id="KW-0479">Metal-binding</keyword>
<feature type="domain" description="Alpha-D-phosphohexomutase C-terminal" evidence="8">
    <location>
        <begin position="376"/>
        <end position="444"/>
    </location>
</feature>
<dbReference type="Gene3D" id="3.30.310.50">
    <property type="entry name" value="Alpha-D-phosphohexomutase, C-terminal domain"/>
    <property type="match status" value="1"/>
</dbReference>
<name>A0ABS2CDY8_9NEIS</name>
<dbReference type="GO" id="GO:0004615">
    <property type="term" value="F:phosphomannomutase activity"/>
    <property type="evidence" value="ECO:0007669"/>
    <property type="project" value="UniProtKB-EC"/>
</dbReference>
<dbReference type="Gene3D" id="3.40.120.10">
    <property type="entry name" value="Alpha-D-Glucose-1,6-Bisphosphate, subunit A, domain 3"/>
    <property type="match status" value="3"/>
</dbReference>
<feature type="domain" description="Alpha-D-phosphohexomutase alpha/beta/alpha" evidence="10">
    <location>
        <begin position="152"/>
        <end position="256"/>
    </location>
</feature>
<dbReference type="PRINTS" id="PR00509">
    <property type="entry name" value="PGMPMM"/>
</dbReference>
<evidence type="ECO:0000313" key="13">
    <source>
        <dbReference type="Proteomes" id="UP001195660"/>
    </source>
</evidence>
<reference evidence="12 13" key="1">
    <citation type="submission" date="2019-11" db="EMBL/GenBank/DDBJ databases">
        <title>Novel Deefgea species.</title>
        <authorList>
            <person name="Han J.-H."/>
        </authorList>
    </citation>
    <scope>NUCLEOTIDE SEQUENCE [LARGE SCALE GENOMIC DNA]</scope>
    <source>
        <strain evidence="12 13">LMG 24817</strain>
    </source>
</reference>
<dbReference type="InterPro" id="IPR005844">
    <property type="entry name" value="A-D-PHexomutase_a/b/a-I"/>
</dbReference>
<dbReference type="Proteomes" id="UP001195660">
    <property type="component" value="Unassembled WGS sequence"/>
</dbReference>
<dbReference type="InterPro" id="IPR016066">
    <property type="entry name" value="A-D-PHexomutase_CS"/>
</dbReference>
<dbReference type="InterPro" id="IPR036900">
    <property type="entry name" value="A-D-PHexomutase_C_sf"/>
</dbReference>
<dbReference type="InterPro" id="IPR005841">
    <property type="entry name" value="Alpha-D-phosphohexomutase_SF"/>
</dbReference>
<dbReference type="Pfam" id="PF02878">
    <property type="entry name" value="PGM_PMM_I"/>
    <property type="match status" value="1"/>
</dbReference>
<evidence type="ECO:0000259" key="10">
    <source>
        <dbReference type="Pfam" id="PF02879"/>
    </source>
</evidence>
<dbReference type="InterPro" id="IPR005845">
    <property type="entry name" value="A-D-PHexomutase_a/b/a-II"/>
</dbReference>
<dbReference type="SUPFAM" id="SSF53738">
    <property type="entry name" value="Phosphoglucomutase, first 3 domains"/>
    <property type="match status" value="3"/>
</dbReference>
<dbReference type="RefSeq" id="WP_203571687.1">
    <property type="nucleotide sequence ID" value="NZ_WOFE01000006.1"/>
</dbReference>
<evidence type="ECO:0000256" key="5">
    <source>
        <dbReference type="ARBA" id="ARBA00022842"/>
    </source>
</evidence>
<dbReference type="InterPro" id="IPR005843">
    <property type="entry name" value="A-D-PHexomutase_C"/>
</dbReference>
<evidence type="ECO:0000259" key="8">
    <source>
        <dbReference type="Pfam" id="PF00408"/>
    </source>
</evidence>
<dbReference type="Pfam" id="PF00408">
    <property type="entry name" value="PGM_PMM_IV"/>
    <property type="match status" value="1"/>
</dbReference>
<dbReference type="PANTHER" id="PTHR43771">
    <property type="entry name" value="PHOSPHOMANNOMUTASE"/>
    <property type="match status" value="1"/>
</dbReference>
<keyword evidence="13" id="KW-1185">Reference proteome</keyword>
<evidence type="ECO:0000256" key="2">
    <source>
        <dbReference type="ARBA" id="ARBA00010231"/>
    </source>
</evidence>
<evidence type="ECO:0000256" key="1">
    <source>
        <dbReference type="ARBA" id="ARBA00001946"/>
    </source>
</evidence>
<evidence type="ECO:0000256" key="4">
    <source>
        <dbReference type="ARBA" id="ARBA00022723"/>
    </source>
</evidence>
<proteinExistence type="inferred from homology"/>
<evidence type="ECO:0000313" key="12">
    <source>
        <dbReference type="EMBL" id="MBM5572359.1"/>
    </source>
</evidence>
<accession>A0ABS2CDY8</accession>
<evidence type="ECO:0000259" key="11">
    <source>
        <dbReference type="Pfam" id="PF02880"/>
    </source>
</evidence>
<dbReference type="Pfam" id="PF02880">
    <property type="entry name" value="PGM_PMM_III"/>
    <property type="match status" value="1"/>
</dbReference>
<gene>
    <name evidence="12" type="ORF">GM173_12345</name>
</gene>
<dbReference type="Pfam" id="PF02879">
    <property type="entry name" value="PGM_PMM_II"/>
    <property type="match status" value="1"/>
</dbReference>
<comment type="cofactor">
    <cofactor evidence="1">
        <name>Mg(2+)</name>
        <dbReference type="ChEBI" id="CHEBI:18420"/>
    </cofactor>
</comment>
<keyword evidence="3" id="KW-0597">Phosphoprotein</keyword>
<feature type="domain" description="Alpha-D-phosphohexomutase alpha/beta/alpha" evidence="11">
    <location>
        <begin position="261"/>
        <end position="369"/>
    </location>
</feature>
<evidence type="ECO:0000256" key="7">
    <source>
        <dbReference type="RuleBase" id="RU004326"/>
    </source>
</evidence>
<evidence type="ECO:0000256" key="6">
    <source>
        <dbReference type="ARBA" id="ARBA00023235"/>
    </source>
</evidence>
<evidence type="ECO:0000259" key="9">
    <source>
        <dbReference type="Pfam" id="PF02878"/>
    </source>
</evidence>
<evidence type="ECO:0000256" key="3">
    <source>
        <dbReference type="ARBA" id="ARBA00022553"/>
    </source>
</evidence>
<dbReference type="InterPro" id="IPR016055">
    <property type="entry name" value="A-D-PHexomutase_a/b/a-I/II/III"/>
</dbReference>
<dbReference type="CDD" id="cd03089">
    <property type="entry name" value="PMM_PGM"/>
    <property type="match status" value="1"/>
</dbReference>
<keyword evidence="5 7" id="KW-0460">Magnesium</keyword>
<feature type="domain" description="Alpha-D-phosphohexomutase alpha/beta/alpha" evidence="9">
    <location>
        <begin position="7"/>
        <end position="135"/>
    </location>
</feature>
<organism evidence="12 13">
    <name type="scientific">Deefgea chitinilytica</name>
    <dbReference type="NCBI Taxonomy" id="570276"/>
    <lineage>
        <taxon>Bacteria</taxon>
        <taxon>Pseudomonadati</taxon>
        <taxon>Pseudomonadota</taxon>
        <taxon>Betaproteobacteria</taxon>
        <taxon>Neisseriales</taxon>
        <taxon>Chitinibacteraceae</taxon>
        <taxon>Deefgea</taxon>
    </lineage>
</organism>
<dbReference type="PANTHER" id="PTHR43771:SF1">
    <property type="entry name" value="PHOSPHOMANNOMUTASE"/>
    <property type="match status" value="1"/>
</dbReference>
<dbReference type="SUPFAM" id="SSF55957">
    <property type="entry name" value="Phosphoglucomutase, C-terminal domain"/>
    <property type="match status" value="1"/>
</dbReference>
<dbReference type="EC" id="5.4.2.8" evidence="12"/>
<comment type="caution">
    <text evidence="12">The sequence shown here is derived from an EMBL/GenBank/DDBJ whole genome shotgun (WGS) entry which is preliminary data.</text>
</comment>
<dbReference type="PROSITE" id="PS00710">
    <property type="entry name" value="PGM_PMM"/>
    <property type="match status" value="1"/>
</dbReference>
<dbReference type="EMBL" id="WOFE01000006">
    <property type="protein sequence ID" value="MBM5572359.1"/>
    <property type="molecule type" value="Genomic_DNA"/>
</dbReference>